<dbReference type="Proteomes" id="UP001300692">
    <property type="component" value="Unassembled WGS sequence"/>
</dbReference>
<keyword evidence="4 5" id="KW-0472">Membrane</keyword>
<feature type="transmembrane region" description="Helical" evidence="5">
    <location>
        <begin position="71"/>
        <end position="90"/>
    </location>
</feature>
<comment type="subcellular location">
    <subcellularLocation>
        <location evidence="1">Membrane</location>
        <topology evidence="1">Multi-pass membrane protein</topology>
    </subcellularLocation>
</comment>
<name>A0ABT3CR00_9BACT</name>
<accession>A0ABT3CR00</accession>
<proteinExistence type="predicted"/>
<gene>
    <name evidence="6" type="ORF">N7U62_04730</name>
</gene>
<keyword evidence="7" id="KW-1185">Reference proteome</keyword>
<evidence type="ECO:0000313" key="7">
    <source>
        <dbReference type="Proteomes" id="UP001300692"/>
    </source>
</evidence>
<dbReference type="Pfam" id="PF13564">
    <property type="entry name" value="DoxX_2"/>
    <property type="match status" value="1"/>
</dbReference>
<feature type="transmembrane region" description="Helical" evidence="5">
    <location>
        <begin position="48"/>
        <end position="64"/>
    </location>
</feature>
<evidence type="ECO:0000256" key="5">
    <source>
        <dbReference type="SAM" id="Phobius"/>
    </source>
</evidence>
<protein>
    <submittedName>
        <fullName evidence="6">DoxX family protein</fullName>
    </submittedName>
</protein>
<dbReference type="EMBL" id="JAOYOD010000001">
    <property type="protein sequence ID" value="MCV9385954.1"/>
    <property type="molecule type" value="Genomic_DNA"/>
</dbReference>
<sequence length="119" mass="13422">MNKKIIYWTVTVIVSALMIFSGIAYFTIPEVVEGFSKMGFQDYFRVELAIAKLIGAVVLLLPMIPKIVREWTFAGFAITFVSAFIAHLSMGDPLSVSIFPIIVLALLAVSQRYYYKLYN</sequence>
<reference evidence="6 7" key="1">
    <citation type="submission" date="2022-10" db="EMBL/GenBank/DDBJ databases">
        <title>Comparative genomics and taxonomic characterization of three novel marine species of genus Reichenbachiella exhibiting antioxidant and polysaccharide degradation activities.</title>
        <authorList>
            <person name="Muhammad N."/>
            <person name="Lee Y.-J."/>
            <person name="Ko J."/>
            <person name="Kim S.-G."/>
        </authorList>
    </citation>
    <scope>NUCLEOTIDE SEQUENCE [LARGE SCALE GENOMIC DNA]</scope>
    <source>
        <strain evidence="6 7">ABR2-5</strain>
    </source>
</reference>
<keyword evidence="3 5" id="KW-1133">Transmembrane helix</keyword>
<evidence type="ECO:0000256" key="1">
    <source>
        <dbReference type="ARBA" id="ARBA00004141"/>
    </source>
</evidence>
<dbReference type="RefSeq" id="WP_264136736.1">
    <property type="nucleotide sequence ID" value="NZ_JAOYOD010000001.1"/>
</dbReference>
<dbReference type="InterPro" id="IPR032808">
    <property type="entry name" value="DoxX"/>
</dbReference>
<organism evidence="6 7">
    <name type="scientific">Reichenbachiella ulvae</name>
    <dbReference type="NCBI Taxonomy" id="2980104"/>
    <lineage>
        <taxon>Bacteria</taxon>
        <taxon>Pseudomonadati</taxon>
        <taxon>Bacteroidota</taxon>
        <taxon>Cytophagia</taxon>
        <taxon>Cytophagales</taxon>
        <taxon>Reichenbachiellaceae</taxon>
        <taxon>Reichenbachiella</taxon>
    </lineage>
</organism>
<evidence type="ECO:0000313" key="6">
    <source>
        <dbReference type="EMBL" id="MCV9385954.1"/>
    </source>
</evidence>
<evidence type="ECO:0000256" key="2">
    <source>
        <dbReference type="ARBA" id="ARBA00022692"/>
    </source>
</evidence>
<evidence type="ECO:0000256" key="4">
    <source>
        <dbReference type="ARBA" id="ARBA00023136"/>
    </source>
</evidence>
<comment type="caution">
    <text evidence="6">The sequence shown here is derived from an EMBL/GenBank/DDBJ whole genome shotgun (WGS) entry which is preliminary data.</text>
</comment>
<feature type="transmembrane region" description="Helical" evidence="5">
    <location>
        <begin position="96"/>
        <end position="115"/>
    </location>
</feature>
<keyword evidence="2 5" id="KW-0812">Transmembrane</keyword>
<feature type="transmembrane region" description="Helical" evidence="5">
    <location>
        <begin position="5"/>
        <end position="28"/>
    </location>
</feature>
<evidence type="ECO:0000256" key="3">
    <source>
        <dbReference type="ARBA" id="ARBA00022989"/>
    </source>
</evidence>